<keyword evidence="3" id="KW-0862">Zinc</keyword>
<dbReference type="GO" id="GO:0008270">
    <property type="term" value="F:zinc ion binding"/>
    <property type="evidence" value="ECO:0007669"/>
    <property type="project" value="UniProtKB-KW"/>
</dbReference>
<dbReference type="InParanoid" id="A8NK45"/>
<dbReference type="Pfam" id="PF01753">
    <property type="entry name" value="zf-MYND"/>
    <property type="match status" value="1"/>
</dbReference>
<evidence type="ECO:0000313" key="8">
    <source>
        <dbReference type="Proteomes" id="UP000001861"/>
    </source>
</evidence>
<dbReference type="VEuPathDB" id="FungiDB:CC1G_02084"/>
<evidence type="ECO:0000256" key="2">
    <source>
        <dbReference type="ARBA" id="ARBA00022771"/>
    </source>
</evidence>
<dbReference type="OrthoDB" id="432970at2759"/>
<dbReference type="OMA" id="RLCPGDN"/>
<dbReference type="eggNOG" id="ENOG502RCFU">
    <property type="taxonomic scope" value="Eukaryota"/>
</dbReference>
<dbReference type="KEGG" id="cci:CC1G_02084"/>
<reference evidence="7 8" key="1">
    <citation type="journal article" date="2010" name="Proc. Natl. Acad. Sci. U.S.A.">
        <title>Insights into evolution of multicellular fungi from the assembled chromosomes of the mushroom Coprinopsis cinerea (Coprinus cinereus).</title>
        <authorList>
            <person name="Stajich J.E."/>
            <person name="Wilke S.K."/>
            <person name="Ahren D."/>
            <person name="Au C.H."/>
            <person name="Birren B.W."/>
            <person name="Borodovsky M."/>
            <person name="Burns C."/>
            <person name="Canback B."/>
            <person name="Casselton L.A."/>
            <person name="Cheng C.K."/>
            <person name="Deng J."/>
            <person name="Dietrich F.S."/>
            <person name="Fargo D.C."/>
            <person name="Farman M.L."/>
            <person name="Gathman A.C."/>
            <person name="Goldberg J."/>
            <person name="Guigo R."/>
            <person name="Hoegger P.J."/>
            <person name="Hooker J.B."/>
            <person name="Huggins A."/>
            <person name="James T.Y."/>
            <person name="Kamada T."/>
            <person name="Kilaru S."/>
            <person name="Kodira C."/>
            <person name="Kues U."/>
            <person name="Kupfer D."/>
            <person name="Kwan H.S."/>
            <person name="Lomsadze A."/>
            <person name="Li W."/>
            <person name="Lilly W.W."/>
            <person name="Ma L.J."/>
            <person name="Mackey A.J."/>
            <person name="Manning G."/>
            <person name="Martin F."/>
            <person name="Muraguchi H."/>
            <person name="Natvig D.O."/>
            <person name="Palmerini H."/>
            <person name="Ramesh M.A."/>
            <person name="Rehmeyer C.J."/>
            <person name="Roe B.A."/>
            <person name="Shenoy N."/>
            <person name="Stanke M."/>
            <person name="Ter-Hovhannisyan V."/>
            <person name="Tunlid A."/>
            <person name="Velagapudi R."/>
            <person name="Vision T.J."/>
            <person name="Zeng Q."/>
            <person name="Zolan M.E."/>
            <person name="Pukkila P.J."/>
        </authorList>
    </citation>
    <scope>NUCLEOTIDE SEQUENCE [LARGE SCALE GENOMIC DNA]</scope>
    <source>
        <strain evidence="8">Okayama-7 / 130 / ATCC MYA-4618 / FGSC 9003</strain>
    </source>
</reference>
<name>A8NK45_COPC7</name>
<dbReference type="HOGENOM" id="CLU_690917_0_0_1"/>
<gene>
    <name evidence="7" type="ORF">CC1G_02084</name>
</gene>
<dbReference type="PROSITE" id="PS01360">
    <property type="entry name" value="ZF_MYND_1"/>
    <property type="match status" value="1"/>
</dbReference>
<dbReference type="InterPro" id="IPR011990">
    <property type="entry name" value="TPR-like_helical_dom_sf"/>
</dbReference>
<feature type="domain" description="MYND-type" evidence="6">
    <location>
        <begin position="345"/>
        <end position="388"/>
    </location>
</feature>
<dbReference type="GeneID" id="6010862"/>
<dbReference type="InterPro" id="IPR002893">
    <property type="entry name" value="Znf_MYND"/>
</dbReference>
<dbReference type="Gene3D" id="6.10.140.2220">
    <property type="match status" value="1"/>
</dbReference>
<dbReference type="EMBL" id="AACS02000010">
    <property type="protein sequence ID" value="EAU87325.2"/>
    <property type="molecule type" value="Genomic_DNA"/>
</dbReference>
<evidence type="ECO:0000259" key="6">
    <source>
        <dbReference type="PROSITE" id="PS50865"/>
    </source>
</evidence>
<dbReference type="PANTHER" id="PTHR46758:SF2">
    <property type="entry name" value="OJ1485_B09.11 PROTEIN"/>
    <property type="match status" value="1"/>
</dbReference>
<dbReference type="RefSeq" id="XP_001834348.2">
    <property type="nucleotide sequence ID" value="XM_001834296.2"/>
</dbReference>
<proteinExistence type="predicted"/>
<dbReference type="SUPFAM" id="SSF48452">
    <property type="entry name" value="TPR-like"/>
    <property type="match status" value="1"/>
</dbReference>
<protein>
    <recommendedName>
        <fullName evidence="6">MYND-type domain-containing protein</fullName>
    </recommendedName>
</protein>
<dbReference type="SUPFAM" id="SSF144232">
    <property type="entry name" value="HIT/MYND zinc finger-like"/>
    <property type="match status" value="1"/>
</dbReference>
<feature type="region of interest" description="Disordered" evidence="5">
    <location>
        <begin position="215"/>
        <end position="238"/>
    </location>
</feature>
<dbReference type="InterPro" id="IPR044508">
    <property type="entry name" value="At5g50450/At1g67340-like"/>
</dbReference>
<evidence type="ECO:0000256" key="3">
    <source>
        <dbReference type="ARBA" id="ARBA00022833"/>
    </source>
</evidence>
<evidence type="ECO:0000256" key="5">
    <source>
        <dbReference type="SAM" id="MobiDB-lite"/>
    </source>
</evidence>
<keyword evidence="2 4" id="KW-0863">Zinc-finger</keyword>
<dbReference type="AlphaFoldDB" id="A8NK45"/>
<organism evidence="7 8">
    <name type="scientific">Coprinopsis cinerea (strain Okayama-7 / 130 / ATCC MYA-4618 / FGSC 9003)</name>
    <name type="common">Inky cap fungus</name>
    <name type="synonym">Hormographiella aspergillata</name>
    <dbReference type="NCBI Taxonomy" id="240176"/>
    <lineage>
        <taxon>Eukaryota</taxon>
        <taxon>Fungi</taxon>
        <taxon>Dikarya</taxon>
        <taxon>Basidiomycota</taxon>
        <taxon>Agaricomycotina</taxon>
        <taxon>Agaricomycetes</taxon>
        <taxon>Agaricomycetidae</taxon>
        <taxon>Agaricales</taxon>
        <taxon>Agaricineae</taxon>
        <taxon>Psathyrellaceae</taxon>
        <taxon>Coprinopsis</taxon>
    </lineage>
</organism>
<dbReference type="PROSITE" id="PS50865">
    <property type="entry name" value="ZF_MYND_2"/>
    <property type="match status" value="1"/>
</dbReference>
<dbReference type="PANTHER" id="PTHR46758">
    <property type="entry name" value="MYND DOMAIN-CONTAINING"/>
    <property type="match status" value="1"/>
</dbReference>
<dbReference type="Proteomes" id="UP000001861">
    <property type="component" value="Unassembled WGS sequence"/>
</dbReference>
<sequence>MGLRVRWGLVGVGLSVLNLKRAYFCYRWIADWLPSRPPLLSSTFHVHRSNASPSSFVSSLNKARDLARKGKPKEALPHLLKALDDRNNLDAMVEMAFLCPTVEQTIKMLERAELRGRLMLKERFGPKCFDDDGGQVGNFWDILETRPYMRVLQAQEKVYWETGRYSKSTAVQEELLRLRPGDNLSIRKSLGTALIRNKRYADALSFAQQWIAPDRKRTPPRGGTIYSPPNPKPYTPEEEKGLGQYKKCFCDLMHTAALASFKLYGDCEQSRQYLRVAAASNPHILVKILGKKTRPETVNHNPRAPNGPEDAHDYLWYGQDLWMKPDVWNWVNSREDVKEIILRTCNHVGCSARETEVAQFKRCSACRLVVYCGQECQKEDWKRHKPECKQHLKLKSTIKNWNNGRPVAADAPMLLSPEWNADGLVVSVPARRPG</sequence>
<keyword evidence="1" id="KW-0479">Metal-binding</keyword>
<evidence type="ECO:0000256" key="1">
    <source>
        <dbReference type="ARBA" id="ARBA00022723"/>
    </source>
</evidence>
<accession>A8NK45</accession>
<evidence type="ECO:0000256" key="4">
    <source>
        <dbReference type="PROSITE-ProRule" id="PRU00134"/>
    </source>
</evidence>
<keyword evidence="8" id="KW-1185">Reference proteome</keyword>
<dbReference type="Gene3D" id="1.25.40.10">
    <property type="entry name" value="Tetratricopeptide repeat domain"/>
    <property type="match status" value="1"/>
</dbReference>
<evidence type="ECO:0000313" key="7">
    <source>
        <dbReference type="EMBL" id="EAU87325.2"/>
    </source>
</evidence>
<comment type="caution">
    <text evidence="7">The sequence shown here is derived from an EMBL/GenBank/DDBJ whole genome shotgun (WGS) entry which is preliminary data.</text>
</comment>